<comment type="caution">
    <text evidence="1">The sequence shown here is derived from an EMBL/GenBank/DDBJ whole genome shotgun (WGS) entry which is preliminary data.</text>
</comment>
<proteinExistence type="predicted"/>
<reference evidence="1 2" key="1">
    <citation type="journal article" date="2018" name="Front. Plant Sci.">
        <title>Red Clover (Trifolium pratense) and Zigzag Clover (T. medium) - A Picture of Genomic Similarities and Differences.</title>
        <authorList>
            <person name="Dluhosova J."/>
            <person name="Istvanek J."/>
            <person name="Nedelnik J."/>
            <person name="Repkova J."/>
        </authorList>
    </citation>
    <scope>NUCLEOTIDE SEQUENCE [LARGE SCALE GENOMIC DNA]</scope>
    <source>
        <strain evidence="2">cv. 10/8</strain>
        <tissue evidence="1">Leaf</tissue>
    </source>
</reference>
<name>A0A392VL44_9FABA</name>
<dbReference type="Proteomes" id="UP000265520">
    <property type="component" value="Unassembled WGS sequence"/>
</dbReference>
<protein>
    <submittedName>
        <fullName evidence="1">Uncharacterized protein</fullName>
    </submittedName>
</protein>
<sequence length="13" mass="1562">MPRTVHLKRDPIV</sequence>
<organism evidence="1 2">
    <name type="scientific">Trifolium medium</name>
    <dbReference type="NCBI Taxonomy" id="97028"/>
    <lineage>
        <taxon>Eukaryota</taxon>
        <taxon>Viridiplantae</taxon>
        <taxon>Streptophyta</taxon>
        <taxon>Embryophyta</taxon>
        <taxon>Tracheophyta</taxon>
        <taxon>Spermatophyta</taxon>
        <taxon>Magnoliopsida</taxon>
        <taxon>eudicotyledons</taxon>
        <taxon>Gunneridae</taxon>
        <taxon>Pentapetalae</taxon>
        <taxon>rosids</taxon>
        <taxon>fabids</taxon>
        <taxon>Fabales</taxon>
        <taxon>Fabaceae</taxon>
        <taxon>Papilionoideae</taxon>
        <taxon>50 kb inversion clade</taxon>
        <taxon>NPAAA clade</taxon>
        <taxon>Hologalegina</taxon>
        <taxon>IRL clade</taxon>
        <taxon>Trifolieae</taxon>
        <taxon>Trifolium</taxon>
    </lineage>
</organism>
<evidence type="ECO:0000313" key="2">
    <source>
        <dbReference type="Proteomes" id="UP000265520"/>
    </source>
</evidence>
<evidence type="ECO:0000313" key="1">
    <source>
        <dbReference type="EMBL" id="MCI88152.1"/>
    </source>
</evidence>
<accession>A0A392VL44</accession>
<dbReference type="EMBL" id="LXQA011185348">
    <property type="protein sequence ID" value="MCI88152.1"/>
    <property type="molecule type" value="Genomic_DNA"/>
</dbReference>
<keyword evidence="2" id="KW-1185">Reference proteome</keyword>
<feature type="non-terminal residue" evidence="1">
    <location>
        <position position="13"/>
    </location>
</feature>